<gene>
    <name evidence="2" type="ORF">ROE7235_00760</name>
</gene>
<keyword evidence="3" id="KW-1185">Reference proteome</keyword>
<evidence type="ECO:0000313" key="3">
    <source>
        <dbReference type="Proteomes" id="UP000272908"/>
    </source>
</evidence>
<dbReference type="AlphaFoldDB" id="A0A3B0MBB0"/>
<reference evidence="3" key="1">
    <citation type="submission" date="2018-08" db="EMBL/GenBank/DDBJ databases">
        <authorList>
            <person name="Rodrigo-Torres L."/>
            <person name="Arahal R. D."/>
            <person name="Lucena T."/>
        </authorList>
    </citation>
    <scope>NUCLEOTIDE SEQUENCE [LARGE SCALE GENOMIC DNA]</scope>
    <source>
        <strain evidence="3">CECT 7235</strain>
    </source>
</reference>
<dbReference type="Pfam" id="PF10090">
    <property type="entry name" value="HPTransfase"/>
    <property type="match status" value="1"/>
</dbReference>
<evidence type="ECO:0000313" key="2">
    <source>
        <dbReference type="EMBL" id="SUZ31028.1"/>
    </source>
</evidence>
<dbReference type="EMBL" id="UIHC01000005">
    <property type="protein sequence ID" value="SUZ31028.1"/>
    <property type="molecule type" value="Genomic_DNA"/>
</dbReference>
<dbReference type="Proteomes" id="UP000272908">
    <property type="component" value="Unassembled WGS sequence"/>
</dbReference>
<protein>
    <recommendedName>
        <fullName evidence="1">Histidine phosphotransferase ChpT C-terminal domain-containing protein</fullName>
    </recommendedName>
</protein>
<accession>A0A3B0MBB0</accession>
<dbReference type="InterPro" id="IPR036890">
    <property type="entry name" value="HATPase_C_sf"/>
</dbReference>
<dbReference type="Gene3D" id="1.10.287.130">
    <property type="match status" value="1"/>
</dbReference>
<proteinExistence type="predicted"/>
<sequence>MLIINVPDNLQRNHGRVNHLFAHLCEIHSHDIADARLHLPKPPIGMGGAAHEHSRFKYMMRHRFPPQVSASAAQMPHEPDLPALVAARICHDLISPLGAIGNGVELLEMANSTGGPELELVRESVQQAQARIRLFRIAFGSVRADQTIGADELQGILRDYCAQLRFDLDWTPAPSQPKPLVKLGLLALLCLECALPYGGHAVCAFSDTGLHITARAEKPKLDSALWTPIADGGPWPDGLRAAHVQFPLLAQEAAAQGLTLAVTVRADGVDLQITAD</sequence>
<dbReference type="Gene3D" id="3.30.565.10">
    <property type="entry name" value="Histidine kinase-like ATPase, C-terminal domain"/>
    <property type="match status" value="1"/>
</dbReference>
<evidence type="ECO:0000259" key="1">
    <source>
        <dbReference type="Pfam" id="PF10090"/>
    </source>
</evidence>
<feature type="domain" description="Histidine phosphotransferase ChpT C-terminal" evidence="1">
    <location>
        <begin position="151"/>
        <end position="266"/>
    </location>
</feature>
<organism evidence="2 3">
    <name type="scientific">Roseinatronobacter ekhonensis</name>
    <dbReference type="NCBI Taxonomy" id="254356"/>
    <lineage>
        <taxon>Bacteria</taxon>
        <taxon>Pseudomonadati</taxon>
        <taxon>Pseudomonadota</taxon>
        <taxon>Alphaproteobacteria</taxon>
        <taxon>Rhodobacterales</taxon>
        <taxon>Paracoccaceae</taxon>
        <taxon>Roseinatronobacter</taxon>
    </lineage>
</organism>
<name>A0A3B0MBB0_9RHOB</name>
<dbReference type="InterPro" id="IPR018762">
    <property type="entry name" value="ChpT_C"/>
</dbReference>